<gene>
    <name evidence="1" type="ORF">WA026_012181</name>
</gene>
<name>A0AAW1VB32_9CUCU</name>
<comment type="caution">
    <text evidence="1">The sequence shown here is derived from an EMBL/GenBank/DDBJ whole genome shotgun (WGS) entry which is preliminary data.</text>
</comment>
<reference evidence="1 2" key="1">
    <citation type="submission" date="2023-03" db="EMBL/GenBank/DDBJ databases">
        <title>Genome insight into feeding habits of ladybird beetles.</title>
        <authorList>
            <person name="Li H.-S."/>
            <person name="Huang Y.-H."/>
            <person name="Pang H."/>
        </authorList>
    </citation>
    <scope>NUCLEOTIDE SEQUENCE [LARGE SCALE GENOMIC DNA]</scope>
    <source>
        <strain evidence="1">SYSU_2023b</strain>
        <tissue evidence="1">Whole body</tissue>
    </source>
</reference>
<dbReference type="EMBL" id="JARQZJ010000126">
    <property type="protein sequence ID" value="KAK9890835.1"/>
    <property type="molecule type" value="Genomic_DNA"/>
</dbReference>
<dbReference type="Proteomes" id="UP001431783">
    <property type="component" value="Unassembled WGS sequence"/>
</dbReference>
<organism evidence="1 2">
    <name type="scientific">Henosepilachna vigintioctopunctata</name>
    <dbReference type="NCBI Taxonomy" id="420089"/>
    <lineage>
        <taxon>Eukaryota</taxon>
        <taxon>Metazoa</taxon>
        <taxon>Ecdysozoa</taxon>
        <taxon>Arthropoda</taxon>
        <taxon>Hexapoda</taxon>
        <taxon>Insecta</taxon>
        <taxon>Pterygota</taxon>
        <taxon>Neoptera</taxon>
        <taxon>Endopterygota</taxon>
        <taxon>Coleoptera</taxon>
        <taxon>Polyphaga</taxon>
        <taxon>Cucujiformia</taxon>
        <taxon>Coccinelloidea</taxon>
        <taxon>Coccinellidae</taxon>
        <taxon>Epilachninae</taxon>
        <taxon>Epilachnini</taxon>
        <taxon>Henosepilachna</taxon>
    </lineage>
</organism>
<protein>
    <submittedName>
        <fullName evidence="1">Uncharacterized protein</fullName>
    </submittedName>
</protein>
<accession>A0AAW1VB32</accession>
<keyword evidence="2" id="KW-1185">Reference proteome</keyword>
<dbReference type="AlphaFoldDB" id="A0AAW1VB32"/>
<evidence type="ECO:0000313" key="2">
    <source>
        <dbReference type="Proteomes" id="UP001431783"/>
    </source>
</evidence>
<sequence>MYQITLKSSSGRNKLLVGQSGGIGTVQVHRVVPRVLLINPERLQEHGSVARCPVATDASTARRASLDLLLPAVVDAALLSSERRVRAVFEKSPHCESVCGVLSARRWARFTDIPGVFRSVFLDVLKCVWTICRLVFSDHLWCFDANTNRFFSR</sequence>
<proteinExistence type="predicted"/>
<evidence type="ECO:0000313" key="1">
    <source>
        <dbReference type="EMBL" id="KAK9890835.1"/>
    </source>
</evidence>